<dbReference type="InterPro" id="IPR057666">
    <property type="entry name" value="DrpA_SLOG"/>
</dbReference>
<feature type="domain" description="Smf/DprA SLOG" evidence="2">
    <location>
        <begin position="119"/>
        <end position="326"/>
    </location>
</feature>
<dbReference type="SUPFAM" id="SSF102405">
    <property type="entry name" value="MCP/YpsA-like"/>
    <property type="match status" value="1"/>
</dbReference>
<accession>A0A6J6DHL0</accession>
<dbReference type="EMBL" id="CAEZTM010000007">
    <property type="protein sequence ID" value="CAB4563550.1"/>
    <property type="molecule type" value="Genomic_DNA"/>
</dbReference>
<evidence type="ECO:0000259" key="2">
    <source>
        <dbReference type="Pfam" id="PF02481"/>
    </source>
</evidence>
<dbReference type="AlphaFoldDB" id="A0A6J6DHL0"/>
<name>A0A6J6DHL0_9ZZZZ</name>
<protein>
    <submittedName>
        <fullName evidence="3">Unannotated protein</fullName>
    </submittedName>
</protein>
<dbReference type="Gene3D" id="3.40.50.450">
    <property type="match status" value="1"/>
</dbReference>
<dbReference type="PANTHER" id="PTHR43022">
    <property type="entry name" value="PROTEIN SMF"/>
    <property type="match status" value="1"/>
</dbReference>
<sequence>MSPNRRFCWVLWFSAHQGLGTDDAGGMDALEVAARTSWGLCADPGDRFAYAFCQAEGLVGALARLRSRDSPRAIALSLSGLIDSDESLTTQITSWRARDSTEKTALSLSTGAARGVRVLGENDSAWPPALADLGDHQPLSLWCEGEIALLQATRGWVGVVGSRRASPAGVSATRSLVVPDVLGERGVVSGGASGIDTAAHHAALERSIPTVAVVAGGLDRLYPTENLGMFARIARAGVVVAEAPCGVRPVPWRFLERNRLIAALSSVLVVVEAAHRSGALNTAHHGAVLGREVAVVPGRWSDPLSAGCWRLVREQSAGVLSEPRDLAWLGDGAPGFSTEV</sequence>
<proteinExistence type="inferred from homology"/>
<evidence type="ECO:0000313" key="3">
    <source>
        <dbReference type="EMBL" id="CAB4563550.1"/>
    </source>
</evidence>
<dbReference type="PANTHER" id="PTHR43022:SF1">
    <property type="entry name" value="PROTEIN SMF"/>
    <property type="match status" value="1"/>
</dbReference>
<dbReference type="Pfam" id="PF02481">
    <property type="entry name" value="DNA_processg_A"/>
    <property type="match status" value="1"/>
</dbReference>
<comment type="similarity">
    <text evidence="1">Belongs to the DprA/Smf family.</text>
</comment>
<evidence type="ECO:0000256" key="1">
    <source>
        <dbReference type="ARBA" id="ARBA00006525"/>
    </source>
</evidence>
<dbReference type="InterPro" id="IPR003488">
    <property type="entry name" value="DprA"/>
</dbReference>
<organism evidence="3">
    <name type="scientific">freshwater metagenome</name>
    <dbReference type="NCBI Taxonomy" id="449393"/>
    <lineage>
        <taxon>unclassified sequences</taxon>
        <taxon>metagenomes</taxon>
        <taxon>ecological metagenomes</taxon>
    </lineage>
</organism>
<reference evidence="3" key="1">
    <citation type="submission" date="2020-05" db="EMBL/GenBank/DDBJ databases">
        <authorList>
            <person name="Chiriac C."/>
            <person name="Salcher M."/>
            <person name="Ghai R."/>
            <person name="Kavagutti S V."/>
        </authorList>
    </citation>
    <scope>NUCLEOTIDE SEQUENCE</scope>
</reference>
<gene>
    <name evidence="3" type="ORF">UFOPK1684_00271</name>
</gene>
<dbReference type="GO" id="GO:0009294">
    <property type="term" value="P:DNA-mediated transformation"/>
    <property type="evidence" value="ECO:0007669"/>
    <property type="project" value="InterPro"/>
</dbReference>